<dbReference type="HOGENOM" id="CLU_193172_0_0_1"/>
<feature type="chain" id="PRO_5003375089" description="Secreted protein" evidence="1">
    <location>
        <begin position="31"/>
        <end position="84"/>
    </location>
</feature>
<dbReference type="AlphaFoldDB" id="F8MPU9"/>
<reference evidence="3" key="1">
    <citation type="journal article" date="2011" name="Genetics">
        <title>Massive changes in genome architecture accompany the transition to self-fertility in the filamentous fungus Neurospora tetrasperma.</title>
        <authorList>
            <person name="Ellison C.E."/>
            <person name="Stajich J.E."/>
            <person name="Jacobson D.J."/>
            <person name="Natvig D.O."/>
            <person name="Lapidus A."/>
            <person name="Foster B."/>
            <person name="Aerts A."/>
            <person name="Riley R."/>
            <person name="Lindquist E.A."/>
            <person name="Grigoriev I.V."/>
            <person name="Taylor J.W."/>
        </authorList>
    </citation>
    <scope>NUCLEOTIDE SEQUENCE [LARGE SCALE GENOMIC DNA]</scope>
    <source>
        <strain evidence="3">FGSC 2508 / P0657</strain>
    </source>
</reference>
<evidence type="ECO:0000313" key="3">
    <source>
        <dbReference type="Proteomes" id="UP000008065"/>
    </source>
</evidence>
<dbReference type="KEGG" id="nte:NEUTE1DRAFT117305"/>
<gene>
    <name evidence="2" type="ORF">NEUTE1DRAFT_117305</name>
</gene>
<dbReference type="VEuPathDB" id="FungiDB:NEUTE1DRAFT_117305"/>
<dbReference type="GeneID" id="20823263"/>
<dbReference type="RefSeq" id="XP_009851983.1">
    <property type="nucleotide sequence ID" value="XM_009853681.1"/>
</dbReference>
<proteinExistence type="predicted"/>
<accession>F8MPU9</accession>
<evidence type="ECO:0000313" key="2">
    <source>
        <dbReference type="EMBL" id="EGO56379.1"/>
    </source>
</evidence>
<evidence type="ECO:0008006" key="4">
    <source>
        <dbReference type="Google" id="ProtNLM"/>
    </source>
</evidence>
<evidence type="ECO:0000256" key="1">
    <source>
        <dbReference type="SAM" id="SignalP"/>
    </source>
</evidence>
<feature type="signal peptide" evidence="1">
    <location>
        <begin position="1"/>
        <end position="30"/>
    </location>
</feature>
<name>F8MPU9_NEUT8</name>
<sequence length="84" mass="9603">MDGATRCGGRRSVTPSNWLIFIFFVVERLATLPTYSPGVWHKRTKIPLDSKGLMSFQVKRRRTLKTYSKQSIALAMVWKGCRIG</sequence>
<dbReference type="EMBL" id="GL891305">
    <property type="protein sequence ID" value="EGO56379.1"/>
    <property type="molecule type" value="Genomic_DNA"/>
</dbReference>
<keyword evidence="3" id="KW-1185">Reference proteome</keyword>
<dbReference type="Proteomes" id="UP000008065">
    <property type="component" value="Unassembled WGS sequence"/>
</dbReference>
<protein>
    <recommendedName>
        <fullName evidence="4">Secreted protein</fullName>
    </recommendedName>
</protein>
<organism evidence="2 3">
    <name type="scientific">Neurospora tetrasperma (strain FGSC 2508 / ATCC MYA-4615 / P0657)</name>
    <dbReference type="NCBI Taxonomy" id="510951"/>
    <lineage>
        <taxon>Eukaryota</taxon>
        <taxon>Fungi</taxon>
        <taxon>Dikarya</taxon>
        <taxon>Ascomycota</taxon>
        <taxon>Pezizomycotina</taxon>
        <taxon>Sordariomycetes</taxon>
        <taxon>Sordariomycetidae</taxon>
        <taxon>Sordariales</taxon>
        <taxon>Sordariaceae</taxon>
        <taxon>Neurospora</taxon>
    </lineage>
</organism>
<keyword evidence="1" id="KW-0732">Signal</keyword>